<dbReference type="Proteomes" id="UP000055611">
    <property type="component" value="Chromosome"/>
</dbReference>
<dbReference type="GO" id="GO:0016301">
    <property type="term" value="F:kinase activity"/>
    <property type="evidence" value="ECO:0007669"/>
    <property type="project" value="UniProtKB-KW"/>
</dbReference>
<keyword evidence="2" id="KW-1185">Reference proteome</keyword>
<dbReference type="InterPro" id="IPR027417">
    <property type="entry name" value="P-loop_NTPase"/>
</dbReference>
<gene>
    <name evidence="1" type="ORF">AWY79_17155</name>
</gene>
<keyword evidence="1" id="KW-0808">Transferase</keyword>
<name>A0ABN4M403_9BACT</name>
<dbReference type="PANTHER" id="PTHR43384">
    <property type="entry name" value="SEPTUM SITE-DETERMINING PROTEIN MIND HOMOLOG, CHLOROPLASTIC-RELATED"/>
    <property type="match status" value="1"/>
</dbReference>
<sequence length="397" mass="43317">MNTRIIPISLAISDKKQRERLVEMIAANPMARLVDDDAEEMGVLIYEPGESVDEDMPHIIHALESGQAEDVYLAGNVSDPEVLIRAMRSGIREYLKFPLEENDFRASLLRTAMRSSLESDEGEKGKLFTVLGCKSGQGTTSLAVNLACALNARQPGRTVLLDLRTPMGEVPYFLDLKHEYTWGDLVADITRLDATYLQSVIAEHESGLHVLPGPAHAERPDNHTLLMILEQLRSSYDYVVVDTSTPVEDDLPKEIELADSMLVTLQLSLPCLARVSRLADSIGSQDPDANRRMRLVANRVARNGSIGVPEAAEVLNRAITWSVPDDGETVLSAINQGTPLVLAFPKSPSAKAVQAIANELAPRPRKARKGFSLPFGSLFRKKGKGSDANDSLAGATL</sequence>
<dbReference type="EMBL" id="CP014206">
    <property type="protein sequence ID" value="AMK13048.1"/>
    <property type="molecule type" value="Genomic_DNA"/>
</dbReference>
<accession>A0ABN4M403</accession>
<dbReference type="SUPFAM" id="SSF52540">
    <property type="entry name" value="P-loop containing nucleoside triphosphate hydrolases"/>
    <property type="match status" value="1"/>
</dbReference>
<protein>
    <submittedName>
        <fullName evidence="1">Histidine kinase</fullName>
    </submittedName>
</protein>
<evidence type="ECO:0000313" key="1">
    <source>
        <dbReference type="EMBL" id="AMK13048.1"/>
    </source>
</evidence>
<proteinExistence type="predicted"/>
<dbReference type="PANTHER" id="PTHR43384:SF13">
    <property type="entry name" value="SLR0110 PROTEIN"/>
    <property type="match status" value="1"/>
</dbReference>
<dbReference type="InterPro" id="IPR050625">
    <property type="entry name" value="ParA/MinD_ATPase"/>
</dbReference>
<keyword evidence="1" id="KW-0418">Kinase</keyword>
<reference evidence="1 2" key="1">
    <citation type="journal article" date="2016" name="Front. Microbiol.">
        <title>Genome Sequence of the Piezophilic, Mesophilic Sulfate-Reducing Bacterium Desulfovibrio indicus J2T.</title>
        <authorList>
            <person name="Cao J."/>
            <person name="Maignien L."/>
            <person name="Shao Z."/>
            <person name="Alain K."/>
            <person name="Jebbar M."/>
        </authorList>
    </citation>
    <scope>NUCLEOTIDE SEQUENCE [LARGE SCALE GENOMIC DNA]</scope>
    <source>
        <strain evidence="1 2">J2</strain>
    </source>
</reference>
<evidence type="ECO:0000313" key="2">
    <source>
        <dbReference type="Proteomes" id="UP000055611"/>
    </source>
</evidence>
<organism evidence="1 2">
    <name type="scientific">Pseudodesulfovibrio indicus</name>
    <dbReference type="NCBI Taxonomy" id="1716143"/>
    <lineage>
        <taxon>Bacteria</taxon>
        <taxon>Pseudomonadati</taxon>
        <taxon>Thermodesulfobacteriota</taxon>
        <taxon>Desulfovibrionia</taxon>
        <taxon>Desulfovibrionales</taxon>
        <taxon>Desulfovibrionaceae</taxon>
    </lineage>
</organism>
<dbReference type="Gene3D" id="3.40.50.300">
    <property type="entry name" value="P-loop containing nucleotide triphosphate hydrolases"/>
    <property type="match status" value="1"/>
</dbReference>
<dbReference type="RefSeq" id="WP_066807364.1">
    <property type="nucleotide sequence ID" value="NZ_CP014206.1"/>
</dbReference>